<dbReference type="AlphaFoldDB" id="A0A261ET20"/>
<accession>A0A261ET20</accession>
<evidence type="ECO:0000313" key="1">
    <source>
        <dbReference type="EMBL" id="OZG49806.1"/>
    </source>
</evidence>
<name>A0A261ET20_9BIFI</name>
<keyword evidence="2" id="KW-1185">Reference proteome</keyword>
<dbReference type="OrthoDB" id="9989821at2"/>
<sequence>MHVEQIMLYSDAAESKLEYDDTGVKDNNLQFSLQIDPSDNKPWPYEITFYTQYKSKDTDTVLFDSTLEYAVSFSEPLPDPSNALVLIPVVWPFVRPDLISQMRRYGVGANSVLPLYLPSDVVEKRLDS</sequence>
<reference evidence="1 2" key="1">
    <citation type="journal article" date="2017" name="BMC Genomics">
        <title>Comparative genomic and phylogenomic analyses of the Bifidobacteriaceae family.</title>
        <authorList>
            <person name="Lugli G.A."/>
            <person name="Milani C."/>
            <person name="Turroni F."/>
            <person name="Duranti S."/>
            <person name="Mancabelli L."/>
            <person name="Mangifesta M."/>
            <person name="Ferrario C."/>
            <person name="Modesto M."/>
            <person name="Mattarelli P."/>
            <person name="Jiri K."/>
            <person name="van Sinderen D."/>
            <person name="Ventura M."/>
        </authorList>
    </citation>
    <scope>NUCLEOTIDE SEQUENCE [LARGE SCALE GENOMIC DNA]</scope>
    <source>
        <strain evidence="1 2">DSM 22924</strain>
    </source>
</reference>
<dbReference type="RefSeq" id="WP_094722376.1">
    <property type="nucleotide sequence ID" value="NZ_MWWS01000004.1"/>
</dbReference>
<proteinExistence type="predicted"/>
<dbReference type="EMBL" id="MWWS01000004">
    <property type="protein sequence ID" value="OZG49806.1"/>
    <property type="molecule type" value="Genomic_DNA"/>
</dbReference>
<protein>
    <submittedName>
        <fullName evidence="1">ABC transporter</fullName>
    </submittedName>
</protein>
<comment type="caution">
    <text evidence="1">The sequence shown here is derived from an EMBL/GenBank/DDBJ whole genome shotgun (WGS) entry which is preliminary data.</text>
</comment>
<organism evidence="1 2">
    <name type="scientific">Bombiscardovia coagulans</name>
    <dbReference type="NCBI Taxonomy" id="686666"/>
    <lineage>
        <taxon>Bacteria</taxon>
        <taxon>Bacillati</taxon>
        <taxon>Actinomycetota</taxon>
        <taxon>Actinomycetes</taxon>
        <taxon>Bifidobacteriales</taxon>
        <taxon>Bifidobacteriaceae</taxon>
        <taxon>Bombiscardovia</taxon>
    </lineage>
</organism>
<gene>
    <name evidence="1" type="ORF">BOCO_0323</name>
</gene>
<evidence type="ECO:0000313" key="2">
    <source>
        <dbReference type="Proteomes" id="UP000216004"/>
    </source>
</evidence>
<dbReference type="Proteomes" id="UP000216004">
    <property type="component" value="Unassembled WGS sequence"/>
</dbReference>